<gene>
    <name evidence="6" type="ORF">AQPW35_22770</name>
</gene>
<sequence length="409" mass="44715">MSLATGLIDAQVHDAVAMRRAPASLLQLALMDARNRTLGWLSAFDDLQFQAVFDGFDPPWWLAGQAGWTQEFWVARHVQRGRGEAADPGGLRLASVHPQADAWFDPAASSRATRWQAGGPDAETLRQYLADTLDTTLDLLDKAGDGDEALHVYRQVLHHEDRLGEQLAVLVQALDLAPERQQALVERGLWPALPSRARREPLVLGGQRFQLGSPPGGFVPAGERWAHAVQVPAFEIDVQPVCWSQFAEFVDDGGYDERRWWSEAGWDQLEASGRRAPRYVEQVSGGVLARRGGRLQRLPGAQPALHVSAHEAEAWCRWAGRRLPSEAEWELAATLAGARGFAWGEVAEWVAGSARAYPGGAAWPADAAANRVQRGASAWGSPRLRHARAREAVAAGRDEGFVGFRSCAV</sequence>
<dbReference type="PANTHER" id="PTHR23150:SF36">
    <property type="entry name" value="HERCYNINE OXYGENASE"/>
    <property type="match status" value="1"/>
</dbReference>
<dbReference type="SUPFAM" id="SSF56436">
    <property type="entry name" value="C-type lectin-like"/>
    <property type="match status" value="1"/>
</dbReference>
<evidence type="ECO:0000259" key="5">
    <source>
        <dbReference type="Pfam" id="PF12867"/>
    </source>
</evidence>
<keyword evidence="2" id="KW-0408">Iron</keyword>
<keyword evidence="7" id="KW-1185">Reference proteome</keyword>
<evidence type="ECO:0000256" key="1">
    <source>
        <dbReference type="ARBA" id="ARBA00023002"/>
    </source>
</evidence>
<evidence type="ECO:0000313" key="6">
    <source>
        <dbReference type="EMBL" id="GCL63196.1"/>
    </source>
</evidence>
<dbReference type="InterPro" id="IPR024775">
    <property type="entry name" value="DinB-like"/>
</dbReference>
<dbReference type="InterPro" id="IPR051043">
    <property type="entry name" value="Sulfatase_Mod_Factor_Kinase"/>
</dbReference>
<protein>
    <recommendedName>
        <fullName evidence="8">Sulfatase-modifying factor enzyme domain-containing protein</fullName>
    </recommendedName>
</protein>
<dbReference type="PANTHER" id="PTHR23150">
    <property type="entry name" value="SULFATASE MODIFYING FACTOR 1, 2"/>
    <property type="match status" value="1"/>
</dbReference>
<dbReference type="AlphaFoldDB" id="A0A480AQC1"/>
<evidence type="ECO:0008006" key="8">
    <source>
        <dbReference type="Google" id="ProtNLM"/>
    </source>
</evidence>
<dbReference type="Gene3D" id="3.90.1580.10">
    <property type="entry name" value="paralog of FGE (formylglycine-generating enzyme)"/>
    <property type="match status" value="1"/>
</dbReference>
<dbReference type="Proteomes" id="UP000301751">
    <property type="component" value="Unassembled WGS sequence"/>
</dbReference>
<feature type="domain" description="Sulfatase-modifying factor enzyme-like" evidence="4">
    <location>
        <begin position="203"/>
        <end position="344"/>
    </location>
</feature>
<comment type="caution">
    <text evidence="6">The sequence shown here is derived from an EMBL/GenBank/DDBJ whole genome shotgun (WGS) entry which is preliminary data.</text>
</comment>
<proteinExistence type="predicted"/>
<dbReference type="InterPro" id="IPR042095">
    <property type="entry name" value="SUMF_sf"/>
</dbReference>
<dbReference type="EMBL" id="BJCL01000005">
    <property type="protein sequence ID" value="GCL63196.1"/>
    <property type="molecule type" value="Genomic_DNA"/>
</dbReference>
<evidence type="ECO:0000313" key="7">
    <source>
        <dbReference type="Proteomes" id="UP000301751"/>
    </source>
</evidence>
<keyword evidence="1" id="KW-0560">Oxidoreductase</keyword>
<dbReference type="Pfam" id="PF03781">
    <property type="entry name" value="FGE-sulfatase"/>
    <property type="match status" value="1"/>
</dbReference>
<dbReference type="RefSeq" id="WP_228027070.1">
    <property type="nucleotide sequence ID" value="NZ_BJCL01000005.1"/>
</dbReference>
<accession>A0A480AQC1</accession>
<evidence type="ECO:0000256" key="2">
    <source>
        <dbReference type="ARBA" id="ARBA00023004"/>
    </source>
</evidence>
<dbReference type="InterPro" id="IPR005532">
    <property type="entry name" value="SUMF_dom"/>
</dbReference>
<dbReference type="InterPro" id="IPR016187">
    <property type="entry name" value="CTDL_fold"/>
</dbReference>
<name>A0A480AQC1_9BURK</name>
<dbReference type="Pfam" id="PF12867">
    <property type="entry name" value="DinB_2"/>
    <property type="match status" value="1"/>
</dbReference>
<evidence type="ECO:0000259" key="4">
    <source>
        <dbReference type="Pfam" id="PF03781"/>
    </source>
</evidence>
<reference evidence="7" key="1">
    <citation type="submission" date="2019-03" db="EMBL/GenBank/DDBJ databases">
        <title>Aquabacterium pictum sp.nov., the first bacteriochlorophyll a-containing freshwater bacterium in the genus Aquabacterium of the class Betaproteobacteria.</title>
        <authorList>
            <person name="Hirose S."/>
            <person name="Tank M."/>
            <person name="Hara E."/>
            <person name="Tamaki H."/>
            <person name="Takaichi S."/>
            <person name="Haruta S."/>
            <person name="Hanada S."/>
        </authorList>
    </citation>
    <scope>NUCLEOTIDE SEQUENCE [LARGE SCALE GENOMIC DNA]</scope>
    <source>
        <strain evidence="7">W35</strain>
    </source>
</reference>
<comment type="pathway">
    <text evidence="3">Amino-acid biosynthesis; ergothioneine biosynthesis.</text>
</comment>
<organism evidence="6 7">
    <name type="scientific">Pseudaquabacterium pictum</name>
    <dbReference type="NCBI Taxonomy" id="2315236"/>
    <lineage>
        <taxon>Bacteria</taxon>
        <taxon>Pseudomonadati</taxon>
        <taxon>Pseudomonadota</taxon>
        <taxon>Betaproteobacteria</taxon>
        <taxon>Burkholderiales</taxon>
        <taxon>Sphaerotilaceae</taxon>
        <taxon>Pseudaquabacterium</taxon>
    </lineage>
</organism>
<feature type="domain" description="DinB-like" evidence="5">
    <location>
        <begin position="32"/>
        <end position="147"/>
    </location>
</feature>
<evidence type="ECO:0000256" key="3">
    <source>
        <dbReference type="ARBA" id="ARBA00037882"/>
    </source>
</evidence>